<protein>
    <submittedName>
        <fullName evidence="1">Uncharacterized protein</fullName>
    </submittedName>
</protein>
<evidence type="ECO:0000313" key="2">
    <source>
        <dbReference type="Proteomes" id="UP000778864"/>
    </source>
</evidence>
<proteinExistence type="predicted"/>
<dbReference type="EMBL" id="JAGZMU010000005">
    <property type="protein sequence ID" value="MBS4893829.1"/>
    <property type="molecule type" value="Genomic_DNA"/>
</dbReference>
<name>A0A943A483_VEIPA</name>
<sequence>MKKSLVDGVKEVIFLNAIKNNGGINKYMKNDIKNFLGTNNKRYMYRDKEIDEKGIDYNLFIKLRYELFNKGYIKYITVEGFRVLCYLICKSQNFKYITIVPKIIQRDLNLSGIKTIDILNLLFKNKILEGYVNEKAYSNKNKVSSINDILDCLITYTDDEIYPFKEDIQGYRPIPINFTLSAIKELTGEEWAMYCFLIVRHRYFMIVEKVDKNTGEINNIISTLDYAFPKQEDIANILNCDRRKTKKIGKKLEAKGYIKMDLNRDYKTKENGKGLKYKECYKYKIILLDRTEYIYHYIYKLENNDIEKEALALKPSKLTQYIKDLINNSPEKITNKLYLMDKIGKELIVEYREKNYNNASVSI</sequence>
<reference evidence="1" key="1">
    <citation type="submission" date="2021-02" db="EMBL/GenBank/DDBJ databases">
        <title>Infant gut strain persistence is associated with maternal origin, phylogeny, and functional potential including surface adhesion and iron acquisition.</title>
        <authorList>
            <person name="Lou Y.C."/>
        </authorList>
    </citation>
    <scope>NUCLEOTIDE SEQUENCE</scope>
    <source>
        <strain evidence="1">L3_108_031G1_dasL3_108_031G1_concoct_20</strain>
    </source>
</reference>
<dbReference type="InterPro" id="IPR036388">
    <property type="entry name" value="WH-like_DNA-bd_sf"/>
</dbReference>
<gene>
    <name evidence="1" type="ORF">KHZ90_08640</name>
</gene>
<dbReference type="Gene3D" id="1.10.10.10">
    <property type="entry name" value="Winged helix-like DNA-binding domain superfamily/Winged helix DNA-binding domain"/>
    <property type="match status" value="1"/>
</dbReference>
<dbReference type="RefSeq" id="WP_278468162.1">
    <property type="nucleotide sequence ID" value="NZ_JAGZMU010000005.1"/>
</dbReference>
<dbReference type="Proteomes" id="UP000778864">
    <property type="component" value="Unassembled WGS sequence"/>
</dbReference>
<organism evidence="1 2">
    <name type="scientific">Veillonella parvula</name>
    <name type="common">Staphylococcus parvulus</name>
    <dbReference type="NCBI Taxonomy" id="29466"/>
    <lineage>
        <taxon>Bacteria</taxon>
        <taxon>Bacillati</taxon>
        <taxon>Bacillota</taxon>
        <taxon>Negativicutes</taxon>
        <taxon>Veillonellales</taxon>
        <taxon>Veillonellaceae</taxon>
        <taxon>Veillonella</taxon>
    </lineage>
</organism>
<accession>A0A943A483</accession>
<evidence type="ECO:0000313" key="1">
    <source>
        <dbReference type="EMBL" id="MBS4893829.1"/>
    </source>
</evidence>
<dbReference type="AlphaFoldDB" id="A0A943A483"/>
<comment type="caution">
    <text evidence="1">The sequence shown here is derived from an EMBL/GenBank/DDBJ whole genome shotgun (WGS) entry which is preliminary data.</text>
</comment>